<dbReference type="InterPro" id="IPR036388">
    <property type="entry name" value="WH-like_DNA-bd_sf"/>
</dbReference>
<dbReference type="Pfam" id="PF01726">
    <property type="entry name" value="LexA_DNA_bind"/>
    <property type="match status" value="1"/>
</dbReference>
<organism evidence="2">
    <name type="scientific">Roseburia intestinalis</name>
    <dbReference type="NCBI Taxonomy" id="166486"/>
    <lineage>
        <taxon>Bacteria</taxon>
        <taxon>Bacillati</taxon>
        <taxon>Bacillota</taxon>
        <taxon>Clostridia</taxon>
        <taxon>Lachnospirales</taxon>
        <taxon>Lachnospiraceae</taxon>
        <taxon>Roseburia</taxon>
    </lineage>
</organism>
<proteinExistence type="predicted"/>
<dbReference type="AlphaFoldDB" id="A0A6N3H8N1"/>
<evidence type="ECO:0000259" key="1">
    <source>
        <dbReference type="Pfam" id="PF01726"/>
    </source>
</evidence>
<protein>
    <submittedName>
        <fullName evidence="2">LexA repressor</fullName>
        <ecNumber evidence="2">3.4.21.88</ecNumber>
    </submittedName>
</protein>
<dbReference type="GO" id="GO:0004252">
    <property type="term" value="F:serine-type endopeptidase activity"/>
    <property type="evidence" value="ECO:0007669"/>
    <property type="project" value="UniProtKB-EC"/>
</dbReference>
<dbReference type="InterPro" id="IPR036390">
    <property type="entry name" value="WH_DNA-bd_sf"/>
</dbReference>
<feature type="domain" description="LexA repressor DNA-binding" evidence="1">
    <location>
        <begin position="4"/>
        <end position="62"/>
    </location>
</feature>
<dbReference type="EC" id="3.4.21.88" evidence="2"/>
<name>A0A6N3H8N1_9FIRM</name>
<dbReference type="EMBL" id="CACRUM010000102">
    <property type="protein sequence ID" value="VYU72713.1"/>
    <property type="molecule type" value="Genomic_DNA"/>
</dbReference>
<gene>
    <name evidence="2" type="primary">lexA_3</name>
    <name evidence="2" type="ORF">RILFYP67_03173</name>
</gene>
<keyword evidence="2" id="KW-0378">Hydrolase</keyword>
<dbReference type="SUPFAM" id="SSF46785">
    <property type="entry name" value="Winged helix' DNA-binding domain"/>
    <property type="match status" value="1"/>
</dbReference>
<reference evidence="2" key="1">
    <citation type="submission" date="2019-11" db="EMBL/GenBank/DDBJ databases">
        <authorList>
            <person name="Feng L."/>
        </authorList>
    </citation>
    <scope>NUCLEOTIDE SEQUENCE</scope>
    <source>
        <strain evidence="2">RintestinalisLFYP67</strain>
    </source>
</reference>
<accession>A0A6N3H8N1</accession>
<dbReference type="GO" id="GO:0006508">
    <property type="term" value="P:proteolysis"/>
    <property type="evidence" value="ECO:0007669"/>
    <property type="project" value="InterPro"/>
</dbReference>
<sequence length="78" mass="9039">MVKKKDEIYHFIIAYMKENLISPTVREICDGVGLKSTSSVYSHLKTLQKQNLITMREGEPRTIRPVGYEIVRIPDETE</sequence>
<evidence type="ECO:0000313" key="2">
    <source>
        <dbReference type="EMBL" id="VYU72713.1"/>
    </source>
</evidence>
<dbReference type="RefSeq" id="WP_422047095.1">
    <property type="nucleotide sequence ID" value="NZ_CACRUM010000102.1"/>
</dbReference>
<dbReference type="Gene3D" id="1.10.10.10">
    <property type="entry name" value="Winged helix-like DNA-binding domain superfamily/Winged helix DNA-binding domain"/>
    <property type="match status" value="1"/>
</dbReference>
<dbReference type="InterPro" id="IPR006199">
    <property type="entry name" value="LexA_DNA-bd_dom"/>
</dbReference>